<evidence type="ECO:0000256" key="1">
    <source>
        <dbReference type="SAM" id="SignalP"/>
    </source>
</evidence>
<dbReference type="Proteomes" id="UP000774326">
    <property type="component" value="Unassembled WGS sequence"/>
</dbReference>
<evidence type="ECO:0000313" key="3">
    <source>
        <dbReference type="Proteomes" id="UP000774326"/>
    </source>
</evidence>
<evidence type="ECO:0000313" key="2">
    <source>
        <dbReference type="EMBL" id="KAH3675609.1"/>
    </source>
</evidence>
<proteinExistence type="predicted"/>
<accession>A0A9P8PQC3</accession>
<comment type="caution">
    <text evidence="2">The sequence shown here is derived from an EMBL/GenBank/DDBJ whole genome shotgun (WGS) entry which is preliminary data.</text>
</comment>
<sequence>MKHNRFYNFNSILICFVFLLSQHITLAAVAPNSPLSIKSNINAGSPGIDSYLFKKREEDSSLVTNTDNGGVFLTIQEFLEVVPIGEGEGALIFKEFEEFGRGRHQQEEIVEVIEEPPQIPKEDSIQYDETRKGYITWDTNQKYIYPYKDLSQEQADYFRPKLTSLLQGTWFLNQNLQQFISTGGGVKRVFDKLDVLIPQIMFDCLRNEVYQIPGESPLKLKYGVETKYHTENVDTKKSKEYFLLKSKLLKRVKEKSIEDMNRRRLRKTFLVIHSQTYNLFNHRDTPYVRYEILIGYNKIHNEKLWQISLWVTLFGHDNMDIEEWKAVQKCNSDSKMMLFNDPMRSEWRATTLF</sequence>
<feature type="signal peptide" evidence="1">
    <location>
        <begin position="1"/>
        <end position="27"/>
    </location>
</feature>
<reference evidence="2" key="1">
    <citation type="journal article" date="2021" name="Open Biol.">
        <title>Shared evolutionary footprints suggest mitochondrial oxidative damage underlies multiple complex I losses in fungi.</title>
        <authorList>
            <person name="Schikora-Tamarit M.A."/>
            <person name="Marcet-Houben M."/>
            <person name="Nosek J."/>
            <person name="Gabaldon T."/>
        </authorList>
    </citation>
    <scope>NUCLEOTIDE SEQUENCE</scope>
    <source>
        <strain evidence="2">CBS2887</strain>
    </source>
</reference>
<dbReference type="EMBL" id="JAEUBG010005395">
    <property type="protein sequence ID" value="KAH3675609.1"/>
    <property type="molecule type" value="Genomic_DNA"/>
</dbReference>
<dbReference type="AlphaFoldDB" id="A0A9P8PQC3"/>
<name>A0A9P8PQC3_WICPI</name>
<evidence type="ECO:0008006" key="4">
    <source>
        <dbReference type="Google" id="ProtNLM"/>
    </source>
</evidence>
<reference evidence="2" key="2">
    <citation type="submission" date="2021-01" db="EMBL/GenBank/DDBJ databases">
        <authorList>
            <person name="Schikora-Tamarit M.A."/>
        </authorList>
    </citation>
    <scope>NUCLEOTIDE SEQUENCE</scope>
    <source>
        <strain evidence="2">CBS2887</strain>
    </source>
</reference>
<keyword evidence="3" id="KW-1185">Reference proteome</keyword>
<protein>
    <recommendedName>
        <fullName evidence="4">Secreted protein</fullName>
    </recommendedName>
</protein>
<feature type="chain" id="PRO_5040156108" description="Secreted protein" evidence="1">
    <location>
        <begin position="28"/>
        <end position="353"/>
    </location>
</feature>
<keyword evidence="1" id="KW-0732">Signal</keyword>
<organism evidence="2 3">
    <name type="scientific">Wickerhamomyces pijperi</name>
    <name type="common">Yeast</name>
    <name type="synonym">Pichia pijperi</name>
    <dbReference type="NCBI Taxonomy" id="599730"/>
    <lineage>
        <taxon>Eukaryota</taxon>
        <taxon>Fungi</taxon>
        <taxon>Dikarya</taxon>
        <taxon>Ascomycota</taxon>
        <taxon>Saccharomycotina</taxon>
        <taxon>Saccharomycetes</taxon>
        <taxon>Phaffomycetales</taxon>
        <taxon>Wickerhamomycetaceae</taxon>
        <taxon>Wickerhamomyces</taxon>
    </lineage>
</organism>
<gene>
    <name evidence="2" type="ORF">WICPIJ_009324</name>
</gene>